<dbReference type="GO" id="GO:0003723">
    <property type="term" value="F:RNA binding"/>
    <property type="evidence" value="ECO:0007669"/>
    <property type="project" value="UniProtKB-KW"/>
</dbReference>
<keyword evidence="7" id="KW-1185">Reference proteome</keyword>
<evidence type="ECO:0000256" key="1">
    <source>
        <dbReference type="ARBA" id="ARBA00004123"/>
    </source>
</evidence>
<gene>
    <name evidence="6" type="ORF">TKK_009413</name>
</gene>
<comment type="subcellular location">
    <subcellularLocation>
        <location evidence="1">Nucleus</location>
    </subcellularLocation>
</comment>
<keyword evidence="3" id="KW-0539">Nucleus</keyword>
<dbReference type="GO" id="GO:0005634">
    <property type="term" value="C:nucleus"/>
    <property type="evidence" value="ECO:0007669"/>
    <property type="project" value="UniProtKB-SubCell"/>
</dbReference>
<dbReference type="AlphaFoldDB" id="A0ABD2WWI7"/>
<evidence type="ECO:0000256" key="2">
    <source>
        <dbReference type="ARBA" id="ARBA00022884"/>
    </source>
</evidence>
<dbReference type="Pfam" id="PF02037">
    <property type="entry name" value="SAP"/>
    <property type="match status" value="1"/>
</dbReference>
<feature type="compositionally biased region" description="Acidic residues" evidence="4">
    <location>
        <begin position="217"/>
        <end position="229"/>
    </location>
</feature>
<dbReference type="Proteomes" id="UP001627154">
    <property type="component" value="Unassembled WGS sequence"/>
</dbReference>
<dbReference type="PANTHER" id="PTHR15683">
    <property type="entry name" value="SCAFFOLD ATTACHMENT FACTOR B-RELATED"/>
    <property type="match status" value="1"/>
</dbReference>
<dbReference type="PROSITE" id="PS50800">
    <property type="entry name" value="SAP"/>
    <property type="match status" value="1"/>
</dbReference>
<dbReference type="InterPro" id="IPR003034">
    <property type="entry name" value="SAP_dom"/>
</dbReference>
<feature type="compositionally biased region" description="Polar residues" evidence="4">
    <location>
        <begin position="189"/>
        <end position="214"/>
    </location>
</feature>
<accession>A0ABD2WWI7</accession>
<protein>
    <recommendedName>
        <fullName evidence="5">SAP domain-containing protein</fullName>
    </recommendedName>
</protein>
<dbReference type="EMBL" id="JBJJXI010000069">
    <property type="protein sequence ID" value="KAL3396852.1"/>
    <property type="molecule type" value="Genomic_DNA"/>
</dbReference>
<proteinExistence type="predicted"/>
<dbReference type="PANTHER" id="PTHR15683:SF8">
    <property type="entry name" value="SCAFFOLD ATTACHMENT FACTOR B, ISOFORM B"/>
    <property type="match status" value="1"/>
</dbReference>
<feature type="region of interest" description="Disordered" evidence="4">
    <location>
        <begin position="116"/>
        <end position="238"/>
    </location>
</feature>
<organism evidence="6 7">
    <name type="scientific">Trichogramma kaykai</name>
    <dbReference type="NCBI Taxonomy" id="54128"/>
    <lineage>
        <taxon>Eukaryota</taxon>
        <taxon>Metazoa</taxon>
        <taxon>Ecdysozoa</taxon>
        <taxon>Arthropoda</taxon>
        <taxon>Hexapoda</taxon>
        <taxon>Insecta</taxon>
        <taxon>Pterygota</taxon>
        <taxon>Neoptera</taxon>
        <taxon>Endopterygota</taxon>
        <taxon>Hymenoptera</taxon>
        <taxon>Apocrita</taxon>
        <taxon>Proctotrupomorpha</taxon>
        <taxon>Chalcidoidea</taxon>
        <taxon>Trichogrammatidae</taxon>
        <taxon>Trichogramma</taxon>
    </lineage>
</organism>
<feature type="domain" description="SAP" evidence="5">
    <location>
        <begin position="10"/>
        <end position="44"/>
    </location>
</feature>
<evidence type="ECO:0000313" key="6">
    <source>
        <dbReference type="EMBL" id="KAL3396852.1"/>
    </source>
</evidence>
<dbReference type="InterPro" id="IPR051738">
    <property type="entry name" value="SAF_Modulators"/>
</dbReference>
<dbReference type="SUPFAM" id="SSF68906">
    <property type="entry name" value="SAP domain"/>
    <property type="match status" value="1"/>
</dbReference>
<reference evidence="6 7" key="1">
    <citation type="journal article" date="2024" name="bioRxiv">
        <title>A reference genome for Trichogramma kaykai: A tiny desert-dwelling parasitoid wasp with competing sex-ratio distorters.</title>
        <authorList>
            <person name="Culotta J."/>
            <person name="Lindsey A.R."/>
        </authorList>
    </citation>
    <scope>NUCLEOTIDE SEQUENCE [LARGE SCALE GENOMIC DNA]</scope>
    <source>
        <strain evidence="6 7">KSX58</strain>
    </source>
</reference>
<name>A0ABD2WWI7_9HYME</name>
<dbReference type="InterPro" id="IPR036361">
    <property type="entry name" value="SAP_dom_sf"/>
</dbReference>
<sequence length="238" mass="26320">MADASEGKKLTELRVIDLKTELERRGLDKTGNKAALLERLAKAITGEGHNPDEYLIVPSVGLSKATLKKAVVEQPTMVPQVEETSKAEDTKRVEVEEADKIEKVKETPMEINEVVEAEVEEDSNNDQQATNKKKSKDDTLVEKFNNSIDGAEELIINISAQPEDLNMECQDAEPEPETEETKEKIENKYTGSEDLSNVSAVETNGIDNEDSINLTIGEDEENLLAEESESNDRSKGKS</sequence>
<evidence type="ECO:0000259" key="5">
    <source>
        <dbReference type="PROSITE" id="PS50800"/>
    </source>
</evidence>
<evidence type="ECO:0000256" key="4">
    <source>
        <dbReference type="SAM" id="MobiDB-lite"/>
    </source>
</evidence>
<evidence type="ECO:0000313" key="7">
    <source>
        <dbReference type="Proteomes" id="UP001627154"/>
    </source>
</evidence>
<comment type="caution">
    <text evidence="6">The sequence shown here is derived from an EMBL/GenBank/DDBJ whole genome shotgun (WGS) entry which is preliminary data.</text>
</comment>
<dbReference type="SMART" id="SM00513">
    <property type="entry name" value="SAP"/>
    <property type="match status" value="1"/>
</dbReference>
<evidence type="ECO:0000256" key="3">
    <source>
        <dbReference type="ARBA" id="ARBA00023242"/>
    </source>
</evidence>
<keyword evidence="2" id="KW-0694">RNA-binding</keyword>
<dbReference type="Gene3D" id="1.10.720.30">
    <property type="entry name" value="SAP domain"/>
    <property type="match status" value="1"/>
</dbReference>